<dbReference type="Proteomes" id="UP000034108">
    <property type="component" value="Unassembled WGS sequence"/>
</dbReference>
<dbReference type="InterPro" id="IPR039518">
    <property type="entry name" value="WhiA_LAGLIDADG_dom"/>
</dbReference>
<proteinExistence type="predicted"/>
<dbReference type="InterPro" id="IPR027434">
    <property type="entry name" value="Homing_endonucl"/>
</dbReference>
<reference evidence="2 3" key="1">
    <citation type="journal article" date="2015" name="Nature">
        <title>rRNA introns, odd ribosomes, and small enigmatic genomes across a large radiation of phyla.</title>
        <authorList>
            <person name="Brown C.T."/>
            <person name="Hug L.A."/>
            <person name="Thomas B.C."/>
            <person name="Sharon I."/>
            <person name="Castelle C.J."/>
            <person name="Singh A."/>
            <person name="Wilkins M.J."/>
            <person name="Williams K.H."/>
            <person name="Banfield J.F."/>
        </authorList>
    </citation>
    <scope>NUCLEOTIDE SEQUENCE [LARGE SCALE GENOMIC DNA]</scope>
</reference>
<dbReference type="Pfam" id="PF14527">
    <property type="entry name" value="LAGLIDADG_WhiA"/>
    <property type="match status" value="2"/>
</dbReference>
<feature type="domain" description="WhiA LAGLIDADG-like" evidence="1">
    <location>
        <begin position="16"/>
        <end position="79"/>
    </location>
</feature>
<gene>
    <name evidence="2" type="ORF">UU49_C0028G0009</name>
</gene>
<name>A0A0G0XL77_9BACT</name>
<evidence type="ECO:0000259" key="1">
    <source>
        <dbReference type="Pfam" id="PF14527"/>
    </source>
</evidence>
<dbReference type="SUPFAM" id="SSF55608">
    <property type="entry name" value="Homing endonucleases"/>
    <property type="match status" value="2"/>
</dbReference>
<dbReference type="STRING" id="1619048.UU49_C0028G0009"/>
<protein>
    <submittedName>
        <fullName evidence="2">Intein-containing protein</fullName>
    </submittedName>
</protein>
<dbReference type="Gene3D" id="3.10.28.10">
    <property type="entry name" value="Homing endonucleases"/>
    <property type="match status" value="1"/>
</dbReference>
<dbReference type="EMBL" id="LCAV01000028">
    <property type="protein sequence ID" value="KKR97545.1"/>
    <property type="molecule type" value="Genomic_DNA"/>
</dbReference>
<comment type="caution">
    <text evidence="2">The sequence shown here is derived from an EMBL/GenBank/DDBJ whole genome shotgun (WGS) entry which is preliminary data.</text>
</comment>
<feature type="domain" description="WhiA LAGLIDADG-like" evidence="1">
    <location>
        <begin position="110"/>
        <end position="178"/>
    </location>
</feature>
<accession>A0A0G0XL77</accession>
<sequence length="217" mass="25172">MKPLNKIKIKWSPELSYAVGLLVTDGSLSKDGRHIDFTSKDTEQLKNFMKCLGIENKIGQKTSGFSNKKYAHIQFGDVIFYKFLLKIGLMPKKSKIIGKILVPKKYFFDFLRGHFDGDGSFYSYFDPRWRSSFMFYTEFVSASKKHIKWIRKFIRNLLKINGHITKSVNSSVYQLKYAKAESLKLLPKLYYDSKVVCLSRKLLKINKALGIIGKKIK</sequence>
<organism evidence="2 3">
    <name type="scientific">Candidatus Magasanikbacteria bacterium GW2011_GWC2_41_17</name>
    <dbReference type="NCBI Taxonomy" id="1619048"/>
    <lineage>
        <taxon>Bacteria</taxon>
        <taxon>Candidatus Magasanikiibacteriota</taxon>
    </lineage>
</organism>
<evidence type="ECO:0000313" key="2">
    <source>
        <dbReference type="EMBL" id="KKR97545.1"/>
    </source>
</evidence>
<dbReference type="AlphaFoldDB" id="A0A0G0XL77"/>
<evidence type="ECO:0000313" key="3">
    <source>
        <dbReference type="Proteomes" id="UP000034108"/>
    </source>
</evidence>